<reference evidence="7" key="2">
    <citation type="submission" date="2025-09" db="UniProtKB">
        <authorList>
            <consortium name="Ensembl"/>
        </authorList>
    </citation>
    <scope>IDENTIFICATION</scope>
</reference>
<keyword evidence="3" id="KW-1015">Disulfide bond</keyword>
<dbReference type="InterPro" id="IPR013783">
    <property type="entry name" value="Ig-like_fold"/>
</dbReference>
<reference evidence="7" key="1">
    <citation type="submission" date="2025-08" db="UniProtKB">
        <authorList>
            <consortium name="Ensembl"/>
        </authorList>
    </citation>
    <scope>IDENTIFICATION</scope>
</reference>
<keyword evidence="4" id="KW-0675">Receptor</keyword>
<dbReference type="AlphaFoldDB" id="A0A3Q3WEB9"/>
<sequence>MSVTCSYDAFTGKQNLKDPEIFPQDKIYKVGSRVVFCCILPAGEIFYKMYLTGYNDSNMHINKISNQTFTLSVHLNQASSSSGIDVICETSKPDTGASIYIGYPPRDSDLQCETQNLQSLECHWTVGNTHLSHKSPTVYHLLGRYCIKSTNSLLFFFIVLVHMIVPKGLKTSIVHARNVTLNWRWTVQQYNNLNISCQVKNKNFGVGLRFAVLFNLMPNCTYNVTVQCGTAQNFWKWSDWSTSLTFQTKSDGNKLNSDITSLQTRLANQSHERSEDYEVTWVKTTEKEQENRTKVGKSLHSLAMRLDATTEYIVTVTARNINGSSPPSAIIIPSHSSGMMLQNCTNYLFFPQLSTLVYPYVTSFTESSSREERVNTSRIIGSRGGFNLSWSASPLASCGYVVDWCPILGDYNVEWLKVPTNETNVTIFPMRYLISIYACTQGAPVILERREGYASEKGKIEFFNFIVWNQQGSDVEVSWDPINPREQPAFIQGYVLYCLSINNNIIINVSTGIVTQIFSDDGPLIEIKVTLYTPSLLIFDLTFISNLLKLLKIYPPIPKPVLTDKWLTSPVGSHDHDFKGLSTNFMSLLVSHIMFSMMTSQYCHSTTELETLNSS</sequence>
<evidence type="ECO:0000256" key="5">
    <source>
        <dbReference type="ARBA" id="ARBA00023180"/>
    </source>
</evidence>
<protein>
    <recommendedName>
        <fullName evidence="6">Fibronectin type-III domain-containing protein</fullName>
    </recommendedName>
</protein>
<keyword evidence="2" id="KW-0677">Repeat</keyword>
<dbReference type="InterPro" id="IPR050379">
    <property type="entry name" value="Type-I_Cytokine_Rcpt"/>
</dbReference>
<dbReference type="GO" id="GO:0043235">
    <property type="term" value="C:receptor complex"/>
    <property type="evidence" value="ECO:0007669"/>
    <property type="project" value="TreeGrafter"/>
</dbReference>
<dbReference type="PROSITE" id="PS50853">
    <property type="entry name" value="FN3"/>
    <property type="match status" value="1"/>
</dbReference>
<dbReference type="Gene3D" id="2.60.40.10">
    <property type="entry name" value="Immunoglobulins"/>
    <property type="match status" value="5"/>
</dbReference>
<evidence type="ECO:0000313" key="8">
    <source>
        <dbReference type="Proteomes" id="UP000261620"/>
    </source>
</evidence>
<dbReference type="GO" id="GO:0009897">
    <property type="term" value="C:external side of plasma membrane"/>
    <property type="evidence" value="ECO:0007669"/>
    <property type="project" value="TreeGrafter"/>
</dbReference>
<dbReference type="OMA" id="HERSEDY"/>
<evidence type="ECO:0000313" key="7">
    <source>
        <dbReference type="Ensembl" id="ENSMMOP00000015486.1"/>
    </source>
</evidence>
<dbReference type="InterPro" id="IPR003961">
    <property type="entry name" value="FN3_dom"/>
</dbReference>
<keyword evidence="5" id="KW-0325">Glycoprotein</keyword>
<dbReference type="Proteomes" id="UP000261620">
    <property type="component" value="Unplaced"/>
</dbReference>
<accession>A0A3Q3WEB9</accession>
<evidence type="ECO:0000256" key="4">
    <source>
        <dbReference type="ARBA" id="ARBA00023170"/>
    </source>
</evidence>
<dbReference type="SUPFAM" id="SSF49265">
    <property type="entry name" value="Fibronectin type III"/>
    <property type="match status" value="1"/>
</dbReference>
<evidence type="ECO:0000256" key="2">
    <source>
        <dbReference type="ARBA" id="ARBA00022737"/>
    </source>
</evidence>
<dbReference type="Pfam" id="PF21177">
    <property type="entry name" value="LIF-R_Ig-like"/>
    <property type="match status" value="1"/>
</dbReference>
<evidence type="ECO:0000256" key="3">
    <source>
        <dbReference type="ARBA" id="ARBA00023157"/>
    </source>
</evidence>
<dbReference type="GO" id="GO:0019955">
    <property type="term" value="F:cytokine binding"/>
    <property type="evidence" value="ECO:0007669"/>
    <property type="project" value="TreeGrafter"/>
</dbReference>
<dbReference type="STRING" id="94237.ENSMMOP00000015486"/>
<organism evidence="7 8">
    <name type="scientific">Mola mola</name>
    <name type="common">Ocean sunfish</name>
    <name type="synonym">Tetraodon mola</name>
    <dbReference type="NCBI Taxonomy" id="94237"/>
    <lineage>
        <taxon>Eukaryota</taxon>
        <taxon>Metazoa</taxon>
        <taxon>Chordata</taxon>
        <taxon>Craniata</taxon>
        <taxon>Vertebrata</taxon>
        <taxon>Euteleostomi</taxon>
        <taxon>Actinopterygii</taxon>
        <taxon>Neopterygii</taxon>
        <taxon>Teleostei</taxon>
        <taxon>Neoteleostei</taxon>
        <taxon>Acanthomorphata</taxon>
        <taxon>Eupercaria</taxon>
        <taxon>Tetraodontiformes</taxon>
        <taxon>Molidae</taxon>
        <taxon>Mola</taxon>
    </lineage>
</organism>
<feature type="domain" description="Fibronectin type-III" evidence="6">
    <location>
        <begin position="165"/>
        <end position="251"/>
    </location>
</feature>
<dbReference type="Ensembl" id="ENSMMOT00000015740.1">
    <property type="protein sequence ID" value="ENSMMOP00000015486.1"/>
    <property type="gene ID" value="ENSMMOG00000011810.1"/>
</dbReference>
<dbReference type="InterPro" id="IPR048497">
    <property type="entry name" value="LIF-R-like_Ig-like"/>
</dbReference>
<evidence type="ECO:0000259" key="6">
    <source>
        <dbReference type="PROSITE" id="PS50853"/>
    </source>
</evidence>
<dbReference type="InterPro" id="IPR036116">
    <property type="entry name" value="FN3_sf"/>
</dbReference>
<evidence type="ECO:0000256" key="1">
    <source>
        <dbReference type="ARBA" id="ARBA00022729"/>
    </source>
</evidence>
<dbReference type="PANTHER" id="PTHR23036:SF95">
    <property type="entry name" value="ONCOSTATIN-M-SPECIFIC RECEPTOR SUBUNIT BETA"/>
    <property type="match status" value="1"/>
</dbReference>
<dbReference type="GO" id="GO:0004896">
    <property type="term" value="F:cytokine receptor activity"/>
    <property type="evidence" value="ECO:0007669"/>
    <property type="project" value="TreeGrafter"/>
</dbReference>
<name>A0A3Q3WEB9_MOLML</name>
<dbReference type="PANTHER" id="PTHR23036">
    <property type="entry name" value="CYTOKINE RECEPTOR"/>
    <property type="match status" value="1"/>
</dbReference>
<keyword evidence="8" id="KW-1185">Reference proteome</keyword>
<proteinExistence type="predicted"/>
<keyword evidence="1" id="KW-0732">Signal</keyword>
<dbReference type="CDD" id="cd00063">
    <property type="entry name" value="FN3"/>
    <property type="match status" value="2"/>
</dbReference>